<proteinExistence type="inferred from homology"/>
<organism evidence="3 4">
    <name type="scientific">Luteimonas granuli</name>
    <dbReference type="NCBI Taxonomy" id="1176533"/>
    <lineage>
        <taxon>Bacteria</taxon>
        <taxon>Pseudomonadati</taxon>
        <taxon>Pseudomonadota</taxon>
        <taxon>Gammaproteobacteria</taxon>
        <taxon>Lysobacterales</taxon>
        <taxon>Lysobacteraceae</taxon>
        <taxon>Luteimonas</taxon>
    </lineage>
</organism>
<comment type="similarity">
    <text evidence="1">Belongs to the AHA1 family.</text>
</comment>
<dbReference type="InterPro" id="IPR023393">
    <property type="entry name" value="START-like_dom_sf"/>
</dbReference>
<dbReference type="Proteomes" id="UP000316584">
    <property type="component" value="Chromosome"/>
</dbReference>
<evidence type="ECO:0000259" key="2">
    <source>
        <dbReference type="Pfam" id="PF08327"/>
    </source>
</evidence>
<dbReference type="OrthoDB" id="9800600at2"/>
<dbReference type="EMBL" id="CP042218">
    <property type="protein sequence ID" value="QDW66693.1"/>
    <property type="molecule type" value="Genomic_DNA"/>
</dbReference>
<sequence length="183" mass="20634">MTDTRHTDQATPAMLRFERLLDAPVDRVWQYLVDPDLRARWFMAGSTDARVGGSIGLTMDHDRLSDRDVPTPERYRPYIGHSWSERITRCEPPHVLAFTWENGDAGEVTIELDDAGNDRTRLVLTHTGLRGRSDALDFGGGWHSHLAVLERRIRGEGVEDFWALHADAEARMAEMLPEGGGGR</sequence>
<dbReference type="Gene3D" id="3.30.530.20">
    <property type="match status" value="1"/>
</dbReference>
<dbReference type="CDD" id="cd08899">
    <property type="entry name" value="SRPBCC_CalC_Aha1-like_6"/>
    <property type="match status" value="1"/>
</dbReference>
<accession>A0A518N447</accession>
<evidence type="ECO:0000313" key="4">
    <source>
        <dbReference type="Proteomes" id="UP000316584"/>
    </source>
</evidence>
<evidence type="ECO:0000256" key="1">
    <source>
        <dbReference type="ARBA" id="ARBA00006817"/>
    </source>
</evidence>
<evidence type="ECO:0000313" key="3">
    <source>
        <dbReference type="EMBL" id="QDW66693.1"/>
    </source>
</evidence>
<gene>
    <name evidence="3" type="ORF">FPZ22_07140</name>
</gene>
<protein>
    <submittedName>
        <fullName evidence="3">SRPBCC family protein</fullName>
    </submittedName>
</protein>
<dbReference type="AlphaFoldDB" id="A0A518N447"/>
<dbReference type="InterPro" id="IPR013538">
    <property type="entry name" value="ASHA1/2-like_C"/>
</dbReference>
<feature type="domain" description="Activator of Hsp90 ATPase homologue 1/2-like C-terminal" evidence="2">
    <location>
        <begin position="22"/>
        <end position="151"/>
    </location>
</feature>
<dbReference type="RefSeq" id="WP_144891670.1">
    <property type="nucleotide sequence ID" value="NZ_CP042218.1"/>
</dbReference>
<name>A0A518N447_9GAMM</name>
<dbReference type="KEGG" id="lug:FPZ22_07140"/>
<reference evidence="3 4" key="1">
    <citation type="submission" date="2019-07" db="EMBL/GenBank/DDBJ databases">
        <title>Full genome sequence of Luteimonas sp. Gr-4.</title>
        <authorList>
            <person name="Im W.-T."/>
        </authorList>
    </citation>
    <scope>NUCLEOTIDE SEQUENCE [LARGE SCALE GENOMIC DNA]</scope>
    <source>
        <strain evidence="3 4">Gr-4</strain>
    </source>
</reference>
<keyword evidence="4" id="KW-1185">Reference proteome</keyword>
<dbReference type="Pfam" id="PF08327">
    <property type="entry name" value="AHSA1"/>
    <property type="match status" value="1"/>
</dbReference>
<dbReference type="SUPFAM" id="SSF55961">
    <property type="entry name" value="Bet v1-like"/>
    <property type="match status" value="1"/>
</dbReference>